<dbReference type="GeneID" id="20324844"/>
<dbReference type="AlphaFoldDB" id="A0A075A0B9"/>
<dbReference type="Proteomes" id="UP000054324">
    <property type="component" value="Unassembled WGS sequence"/>
</dbReference>
<evidence type="ECO:0000313" key="1">
    <source>
        <dbReference type="EMBL" id="KER20869.1"/>
    </source>
</evidence>
<organism evidence="1 2">
    <name type="scientific">Opisthorchis viverrini</name>
    <name type="common">Southeast Asian liver fluke</name>
    <dbReference type="NCBI Taxonomy" id="6198"/>
    <lineage>
        <taxon>Eukaryota</taxon>
        <taxon>Metazoa</taxon>
        <taxon>Spiralia</taxon>
        <taxon>Lophotrochozoa</taxon>
        <taxon>Platyhelminthes</taxon>
        <taxon>Trematoda</taxon>
        <taxon>Digenea</taxon>
        <taxon>Opisthorchiida</taxon>
        <taxon>Opisthorchiata</taxon>
        <taxon>Opisthorchiidae</taxon>
        <taxon>Opisthorchis</taxon>
    </lineage>
</organism>
<keyword evidence="2" id="KW-1185">Reference proteome</keyword>
<dbReference type="OrthoDB" id="10063766at2759"/>
<accession>A0A075A0B9</accession>
<dbReference type="EMBL" id="KL597014">
    <property type="protein sequence ID" value="KER20869.1"/>
    <property type="molecule type" value="Genomic_DNA"/>
</dbReference>
<dbReference type="KEGG" id="ovi:T265_10676"/>
<reference evidence="1 2" key="1">
    <citation type="submission" date="2013-11" db="EMBL/GenBank/DDBJ databases">
        <title>Opisthorchis viverrini - life in the bile duct.</title>
        <authorList>
            <person name="Young N.D."/>
            <person name="Nagarajan N."/>
            <person name="Lin S.J."/>
            <person name="Korhonen P.K."/>
            <person name="Jex A.R."/>
            <person name="Hall R.S."/>
            <person name="Safavi-Hemami H."/>
            <person name="Kaewkong W."/>
            <person name="Bertrand D."/>
            <person name="Gao S."/>
            <person name="Seet Q."/>
            <person name="Wongkham S."/>
            <person name="Teh B.T."/>
            <person name="Wongkham C."/>
            <person name="Intapan P.M."/>
            <person name="Maleewong W."/>
            <person name="Yang X."/>
            <person name="Hu M."/>
            <person name="Wang Z."/>
            <person name="Hofmann A."/>
            <person name="Sternberg P.W."/>
            <person name="Tan P."/>
            <person name="Wang J."/>
            <person name="Gasser R.B."/>
        </authorList>
    </citation>
    <scope>NUCLEOTIDE SEQUENCE [LARGE SCALE GENOMIC DNA]</scope>
</reference>
<evidence type="ECO:0000313" key="2">
    <source>
        <dbReference type="Proteomes" id="UP000054324"/>
    </source>
</evidence>
<dbReference type="CTD" id="20324844"/>
<proteinExistence type="predicted"/>
<name>A0A075A0B9_OPIVI</name>
<dbReference type="RefSeq" id="XP_009175394.1">
    <property type="nucleotide sequence ID" value="XM_009177130.1"/>
</dbReference>
<evidence type="ECO:0008006" key="3">
    <source>
        <dbReference type="Google" id="ProtNLM"/>
    </source>
</evidence>
<gene>
    <name evidence="1" type="ORF">T265_10676</name>
</gene>
<protein>
    <recommendedName>
        <fullName evidence="3">Reverse transcriptase domain-containing protein</fullName>
    </recommendedName>
</protein>
<sequence length="136" mass="15905">MNVDTAKQWSLDWHIPLNDEKCVHMSFGGDPANAFVMRGEKGPENIIRIDAKKDLGIWVSSNLSFSLHRQKSAQNAFAILQMIRRTFSRITRMDFQTLYRAYLTFNYPPPRSQRPFVARVFRQTQLFHWPGFPLTS</sequence>